<name>A0ABW2NX60_9ACTN</name>
<keyword evidence="3" id="KW-1185">Reference proteome</keyword>
<evidence type="ECO:0000313" key="3">
    <source>
        <dbReference type="Proteomes" id="UP001596496"/>
    </source>
</evidence>
<protein>
    <submittedName>
        <fullName evidence="2">Helix-turn-helix domain-containing protein</fullName>
    </submittedName>
</protein>
<evidence type="ECO:0000313" key="2">
    <source>
        <dbReference type="EMBL" id="MFC7381342.1"/>
    </source>
</evidence>
<dbReference type="Pfam" id="PF13560">
    <property type="entry name" value="HTH_31"/>
    <property type="match status" value="1"/>
</dbReference>
<dbReference type="EMBL" id="JBHTCG010000002">
    <property type="protein sequence ID" value="MFC7381342.1"/>
    <property type="molecule type" value="Genomic_DNA"/>
</dbReference>
<reference evidence="3" key="1">
    <citation type="journal article" date="2019" name="Int. J. Syst. Evol. Microbiol.">
        <title>The Global Catalogue of Microorganisms (GCM) 10K type strain sequencing project: providing services to taxonomists for standard genome sequencing and annotation.</title>
        <authorList>
            <consortium name="The Broad Institute Genomics Platform"/>
            <consortium name="The Broad Institute Genome Sequencing Center for Infectious Disease"/>
            <person name="Wu L."/>
            <person name="Ma J."/>
        </authorList>
    </citation>
    <scope>NUCLEOTIDE SEQUENCE [LARGE SCALE GENOMIC DNA]</scope>
    <source>
        <strain evidence="3">CECT 7649</strain>
    </source>
</reference>
<organism evidence="2 3">
    <name type="scientific">Sphaerisporangium rhizosphaerae</name>
    <dbReference type="NCBI Taxonomy" id="2269375"/>
    <lineage>
        <taxon>Bacteria</taxon>
        <taxon>Bacillati</taxon>
        <taxon>Actinomycetota</taxon>
        <taxon>Actinomycetes</taxon>
        <taxon>Streptosporangiales</taxon>
        <taxon>Streptosporangiaceae</taxon>
        <taxon>Sphaerisporangium</taxon>
    </lineage>
</organism>
<gene>
    <name evidence="2" type="ORF">ACFQSB_03920</name>
</gene>
<proteinExistence type="predicted"/>
<dbReference type="InterPro" id="IPR010982">
    <property type="entry name" value="Lambda_DNA-bd_dom_sf"/>
</dbReference>
<dbReference type="SMART" id="SM00530">
    <property type="entry name" value="HTH_XRE"/>
    <property type="match status" value="1"/>
</dbReference>
<sequence length="291" mass="32711">MVHEYAEGPEGGRRRLGAELRRLRDLAGLSGRDLAQRIETSQSKVSRIESGAVVPSLPEVRKWAEAVNATPEARDLLLALTENAHTDVRSWKTELRDRPHMQDEVQAIETGARRSFTFQPSVVPGLLQTAEYARRVFSMFQVPYTQEKAAAALAVRLERQLLLYDENRSFHFLITEGALRWRPGAPAMLAAQLDRVCTLSTLSNVTIGVLPLGVEARVPNSHAFTIYEPTDDEAGEQVKVETVHAEITARHPADIELYRNRWTMYGESALFGDDARRFLNELMAEFRGTGR</sequence>
<dbReference type="PROSITE" id="PS50943">
    <property type="entry name" value="HTH_CROC1"/>
    <property type="match status" value="1"/>
</dbReference>
<dbReference type="RefSeq" id="WP_354919617.1">
    <property type="nucleotide sequence ID" value="NZ_JBHTCG010000002.1"/>
</dbReference>
<dbReference type="SUPFAM" id="SSF47413">
    <property type="entry name" value="lambda repressor-like DNA-binding domains"/>
    <property type="match status" value="1"/>
</dbReference>
<dbReference type="Gene3D" id="1.10.260.40">
    <property type="entry name" value="lambda repressor-like DNA-binding domains"/>
    <property type="match status" value="1"/>
</dbReference>
<comment type="caution">
    <text evidence="2">The sequence shown here is derived from an EMBL/GenBank/DDBJ whole genome shotgun (WGS) entry which is preliminary data.</text>
</comment>
<dbReference type="Proteomes" id="UP001596496">
    <property type="component" value="Unassembled WGS sequence"/>
</dbReference>
<dbReference type="Pfam" id="PF19054">
    <property type="entry name" value="DUF5753"/>
    <property type="match status" value="1"/>
</dbReference>
<dbReference type="InterPro" id="IPR001387">
    <property type="entry name" value="Cro/C1-type_HTH"/>
</dbReference>
<accession>A0ABW2NX60</accession>
<evidence type="ECO:0000259" key="1">
    <source>
        <dbReference type="PROSITE" id="PS50943"/>
    </source>
</evidence>
<dbReference type="CDD" id="cd00093">
    <property type="entry name" value="HTH_XRE"/>
    <property type="match status" value="1"/>
</dbReference>
<feature type="domain" description="HTH cro/C1-type" evidence="1">
    <location>
        <begin position="20"/>
        <end position="74"/>
    </location>
</feature>
<dbReference type="InterPro" id="IPR043917">
    <property type="entry name" value="DUF5753"/>
</dbReference>